<feature type="compositionally biased region" description="Low complexity" evidence="4">
    <location>
        <begin position="254"/>
        <end position="287"/>
    </location>
</feature>
<proteinExistence type="predicted"/>
<feature type="compositionally biased region" description="Gly residues" evidence="4">
    <location>
        <begin position="394"/>
        <end position="409"/>
    </location>
</feature>
<feature type="compositionally biased region" description="Low complexity" evidence="4">
    <location>
        <begin position="189"/>
        <end position="213"/>
    </location>
</feature>
<dbReference type="STRING" id="33097.A0A150G060"/>
<keyword evidence="6" id="KW-1185">Reference proteome</keyword>
<feature type="region of interest" description="Disordered" evidence="4">
    <location>
        <begin position="189"/>
        <end position="288"/>
    </location>
</feature>
<feature type="compositionally biased region" description="Low complexity" evidence="4">
    <location>
        <begin position="583"/>
        <end position="599"/>
    </location>
</feature>
<protein>
    <submittedName>
        <fullName evidence="5">Uncharacterized protein</fullName>
    </submittedName>
</protein>
<evidence type="ECO:0000256" key="1">
    <source>
        <dbReference type="ARBA" id="ARBA00004430"/>
    </source>
</evidence>
<evidence type="ECO:0000256" key="4">
    <source>
        <dbReference type="SAM" id="MobiDB-lite"/>
    </source>
</evidence>
<feature type="compositionally biased region" description="Gly residues" evidence="4">
    <location>
        <begin position="565"/>
        <end position="574"/>
    </location>
</feature>
<dbReference type="InterPro" id="IPR032675">
    <property type="entry name" value="LRR_dom_sf"/>
</dbReference>
<dbReference type="InterPro" id="IPR001611">
    <property type="entry name" value="Leu-rich_rpt"/>
</dbReference>
<feature type="region of interest" description="Disordered" evidence="4">
    <location>
        <begin position="546"/>
        <end position="643"/>
    </location>
</feature>
<evidence type="ECO:0000313" key="5">
    <source>
        <dbReference type="EMBL" id="KXZ43227.1"/>
    </source>
</evidence>
<dbReference type="Gene3D" id="3.80.10.10">
    <property type="entry name" value="Ribonuclease Inhibitor"/>
    <property type="match status" value="1"/>
</dbReference>
<feature type="region of interest" description="Disordered" evidence="4">
    <location>
        <begin position="385"/>
        <end position="409"/>
    </location>
</feature>
<organism evidence="5 6">
    <name type="scientific">Gonium pectorale</name>
    <name type="common">Green alga</name>
    <dbReference type="NCBI Taxonomy" id="33097"/>
    <lineage>
        <taxon>Eukaryota</taxon>
        <taxon>Viridiplantae</taxon>
        <taxon>Chlorophyta</taxon>
        <taxon>core chlorophytes</taxon>
        <taxon>Chlorophyceae</taxon>
        <taxon>CS clade</taxon>
        <taxon>Chlamydomonadales</taxon>
        <taxon>Volvocaceae</taxon>
        <taxon>Gonium</taxon>
    </lineage>
</organism>
<accession>A0A150G060</accession>
<reference evidence="6" key="1">
    <citation type="journal article" date="2016" name="Nat. Commun.">
        <title>The Gonium pectorale genome demonstrates co-option of cell cycle regulation during the evolution of multicellularity.</title>
        <authorList>
            <person name="Hanschen E.R."/>
            <person name="Marriage T.N."/>
            <person name="Ferris P.J."/>
            <person name="Hamaji T."/>
            <person name="Toyoda A."/>
            <person name="Fujiyama A."/>
            <person name="Neme R."/>
            <person name="Noguchi H."/>
            <person name="Minakuchi Y."/>
            <person name="Suzuki M."/>
            <person name="Kawai-Toyooka H."/>
            <person name="Smith D.R."/>
            <person name="Sparks H."/>
            <person name="Anderson J."/>
            <person name="Bakaric R."/>
            <person name="Luria V."/>
            <person name="Karger A."/>
            <person name="Kirschner M.W."/>
            <person name="Durand P.M."/>
            <person name="Michod R.E."/>
            <person name="Nozaki H."/>
            <person name="Olson B.J."/>
        </authorList>
    </citation>
    <scope>NUCLEOTIDE SEQUENCE [LARGE SCALE GENOMIC DNA]</scope>
    <source>
        <strain evidence="6">NIES-2863</strain>
    </source>
</reference>
<keyword evidence="2" id="KW-0433">Leucine-rich repeat</keyword>
<dbReference type="PROSITE" id="PS51450">
    <property type="entry name" value="LRR"/>
    <property type="match status" value="3"/>
</dbReference>
<feature type="compositionally biased region" description="Gly residues" evidence="4">
    <location>
        <begin position="802"/>
        <end position="816"/>
    </location>
</feature>
<feature type="compositionally biased region" description="Low complexity" evidence="4">
    <location>
        <begin position="689"/>
        <end position="710"/>
    </location>
</feature>
<comment type="subcellular location">
    <subcellularLocation>
        <location evidence="1">Cytoplasm</location>
        <location evidence="1">Cytoskeleton</location>
        <location evidence="1">Cilium axoneme</location>
    </subcellularLocation>
</comment>
<dbReference type="Pfam" id="PF12799">
    <property type="entry name" value="LRR_4"/>
    <property type="match status" value="1"/>
</dbReference>
<evidence type="ECO:0000313" key="6">
    <source>
        <dbReference type="Proteomes" id="UP000075714"/>
    </source>
</evidence>
<dbReference type="OrthoDB" id="542800at2759"/>
<dbReference type="AlphaFoldDB" id="A0A150G060"/>
<dbReference type="SUPFAM" id="SSF52075">
    <property type="entry name" value="Outer arm dynein light chain 1"/>
    <property type="match status" value="1"/>
</dbReference>
<feature type="region of interest" description="Disordered" evidence="4">
    <location>
        <begin position="732"/>
        <end position="846"/>
    </location>
</feature>
<dbReference type="PANTHER" id="PTHR18849:SF0">
    <property type="entry name" value="CILIA- AND FLAGELLA-ASSOCIATED PROTEIN 410-RELATED"/>
    <property type="match status" value="1"/>
</dbReference>
<gene>
    <name evidence="5" type="ORF">GPECTOR_97g765</name>
</gene>
<dbReference type="GO" id="GO:0005930">
    <property type="term" value="C:axoneme"/>
    <property type="evidence" value="ECO:0007669"/>
    <property type="project" value="UniProtKB-SubCell"/>
</dbReference>
<keyword evidence="3" id="KW-0677">Repeat</keyword>
<evidence type="ECO:0000256" key="3">
    <source>
        <dbReference type="ARBA" id="ARBA00022737"/>
    </source>
</evidence>
<name>A0A150G060_GONPE</name>
<feature type="compositionally biased region" description="Gly residues" evidence="4">
    <location>
        <begin position="624"/>
        <end position="638"/>
    </location>
</feature>
<evidence type="ECO:0000256" key="2">
    <source>
        <dbReference type="ARBA" id="ARBA00022614"/>
    </source>
</evidence>
<feature type="compositionally biased region" description="Acidic residues" evidence="4">
    <location>
        <begin position="823"/>
        <end position="832"/>
    </location>
</feature>
<sequence>MSITAWDIKEAAFASDIRDVEELILANKGATDVGALSTAVNLRSLSLAFNSLSGLAGLSPLTRLQSLNLSHNQLVSLKGLQSLTCLVSLNVSYNKVASLAPLSGLVALADLWLQNNALAAPAELLVMAGLPGLQRLAIANNPVVKALPVDHVRRVALRLCPGLRLVDGRPVEPAEREASDALDVEALLAGRPPAPGSAPAATGSLGASGLLGSQPVPDRVSSHRAYPQGEAGVAGDPAGDGEGPGATPQLEQMSSFSSATSAASSRAGTVRGAASRRPPLPNGLLRPASQLQGTQFQAVVDALPRFDPTKLPVRYSGAPRARAAGSGPPAQPVRPPPPDAHVIDYEAKYPVNRGGGRAVVVRRDGSLAASWPGGDMAVTVDADYSSPEAPEAQGDGGAAGDGAADGGGDGDAPRCSYKMMAMYRAGGVAVSWDAQGGFVQYPGGGLMLMYSRVTGAGTCYSPAGDITRRWRDADAAGDSAPPPTIALPFPLAAPRAPPPPPPPPPSHIDMQLDPHLGIRYVSSSHSLELYFSCEGLRYRTRCGRNVPGDVWEPPPGRGDSAAPGGSIGSGGAGGAHDRPASTSQAAAGDVGASARAGSAEDLSPPSFLRNLARQGGAGTFKSAGSGGSGGGGGGGGGASKASSAAKPSADAVDIPGFASIASGLQALTEGLQAMLSRGSRESAAAGGTADEASCSSPAAPSSTASKASPAKGRRGAGSGISAVRALTADLEASGGSSAGAGTGREQADDPPSSSHRDVDRAPHVARAAPLARHGSRGQQLGEASDSGTGAAPGPEAGRRRTGQGGPGPPGEGGGAPGVPTTAADDDSGDEDDVGKSAAEPRRPAIDSEVAAQLAAARRLAADSVAAALAAASAAAAIGSYE</sequence>
<dbReference type="EMBL" id="LSYV01000098">
    <property type="protein sequence ID" value="KXZ43227.1"/>
    <property type="molecule type" value="Genomic_DNA"/>
</dbReference>
<dbReference type="Proteomes" id="UP000075714">
    <property type="component" value="Unassembled WGS sequence"/>
</dbReference>
<dbReference type="InterPro" id="IPR025875">
    <property type="entry name" value="Leu-rich_rpt_4"/>
</dbReference>
<dbReference type="PANTHER" id="PTHR18849">
    <property type="entry name" value="LEUCINE RICH REPEAT PROTEIN"/>
    <property type="match status" value="1"/>
</dbReference>
<feature type="region of interest" description="Disordered" evidence="4">
    <location>
        <begin position="678"/>
        <end position="718"/>
    </location>
</feature>
<comment type="caution">
    <text evidence="5">The sequence shown here is derived from an EMBL/GenBank/DDBJ whole genome shotgun (WGS) entry which is preliminary data.</text>
</comment>